<feature type="compositionally biased region" description="Basic and acidic residues" evidence="8">
    <location>
        <begin position="330"/>
        <end position="342"/>
    </location>
</feature>
<dbReference type="Proteomes" id="UP001230188">
    <property type="component" value="Unassembled WGS sequence"/>
</dbReference>
<feature type="compositionally biased region" description="Polar residues" evidence="8">
    <location>
        <begin position="439"/>
        <end position="449"/>
    </location>
</feature>
<dbReference type="Pfam" id="PF10234">
    <property type="entry name" value="Cluap1"/>
    <property type="match status" value="1"/>
</dbReference>
<evidence type="ECO:0000256" key="8">
    <source>
        <dbReference type="SAM" id="MobiDB-lite"/>
    </source>
</evidence>
<dbReference type="EMBL" id="JAQMWT010000421">
    <property type="protein sequence ID" value="KAJ8601578.1"/>
    <property type="molecule type" value="Genomic_DNA"/>
</dbReference>
<feature type="coiled-coil region" evidence="7">
    <location>
        <begin position="193"/>
        <end position="315"/>
    </location>
</feature>
<feature type="compositionally biased region" description="Low complexity" evidence="8">
    <location>
        <begin position="405"/>
        <end position="417"/>
    </location>
</feature>
<organism evidence="9 10">
    <name type="scientific">Chrysophaeum taylorii</name>
    <dbReference type="NCBI Taxonomy" id="2483200"/>
    <lineage>
        <taxon>Eukaryota</taxon>
        <taxon>Sar</taxon>
        <taxon>Stramenopiles</taxon>
        <taxon>Ochrophyta</taxon>
        <taxon>Pelagophyceae</taxon>
        <taxon>Pelagomonadales</taxon>
        <taxon>Pelagomonadaceae</taxon>
        <taxon>Chrysophaeum</taxon>
    </lineage>
</organism>
<evidence type="ECO:0000313" key="10">
    <source>
        <dbReference type="Proteomes" id="UP001230188"/>
    </source>
</evidence>
<dbReference type="GO" id="GO:0060271">
    <property type="term" value="P:cilium assembly"/>
    <property type="evidence" value="ECO:0007669"/>
    <property type="project" value="TreeGrafter"/>
</dbReference>
<dbReference type="PANTHER" id="PTHR21547">
    <property type="entry name" value="CLUSTERIN ASSOCIATED PROTEIN 1"/>
    <property type="match status" value="1"/>
</dbReference>
<evidence type="ECO:0008006" key="11">
    <source>
        <dbReference type="Google" id="ProtNLM"/>
    </source>
</evidence>
<feature type="compositionally biased region" description="Acidic residues" evidence="8">
    <location>
        <begin position="418"/>
        <end position="437"/>
    </location>
</feature>
<dbReference type="GO" id="GO:0005929">
    <property type="term" value="C:cilium"/>
    <property type="evidence" value="ECO:0007669"/>
    <property type="project" value="UniProtKB-SubCell"/>
</dbReference>
<gene>
    <name evidence="9" type="ORF">CTAYLR_005234</name>
</gene>
<evidence type="ECO:0000256" key="5">
    <source>
        <dbReference type="ARBA" id="ARBA00023069"/>
    </source>
</evidence>
<name>A0AAD7UBM1_9STRA</name>
<dbReference type="PANTHER" id="PTHR21547:SF0">
    <property type="entry name" value="CLUSTERIN-ASSOCIATED PROTEIN 1"/>
    <property type="match status" value="1"/>
</dbReference>
<keyword evidence="3" id="KW-0970">Cilium biogenesis/degradation</keyword>
<keyword evidence="6" id="KW-0966">Cell projection</keyword>
<protein>
    <recommendedName>
        <fullName evidence="11">Clusterin-associated protein 1</fullName>
    </recommendedName>
</protein>
<evidence type="ECO:0000256" key="3">
    <source>
        <dbReference type="ARBA" id="ARBA00022794"/>
    </source>
</evidence>
<sequence length="449" mass="50990">MSYRELRNFAEQMRALGYQRIVSVENFRTPNFELVASVLYWMVKRYDPDISVSDSIETEDDRIEFLTTVANAFASKAKIRLNTKKLYAADGRAVKELLKVASMLYRASRVNEEETAAPPEVISLSSRIKDIKAARTLATDVTELGAKLYDLLGTEKEVKPERQRALSFLDTISSTLDNTPEHRHIQKSINDLIATARDDAENTKKQCDELQADERALDAKIKKKQSELERHEKRLKSLQTVRPAFMDEYEKLEKDLEKQYAAYLERYRNLDYLQFELDTYNKTEKEKMEENDRSLKRMQKRLREEELRLLRGDEELNDQSLDETLAAADTNRDASRNKRAADDDAITTKPKAASSSSNAANRRRSSHARDGPSSRVQGTMDPSVDADDDESDIDSDEISHDSESDSVSIAPSSNNGSDDIDDDDEASEMSEGEEDESNYASGHSSTGEF</sequence>
<comment type="similarity">
    <text evidence="2">Belongs to the CLUAP1 family.</text>
</comment>
<dbReference type="GO" id="GO:0005815">
    <property type="term" value="C:microtubule organizing center"/>
    <property type="evidence" value="ECO:0007669"/>
    <property type="project" value="TreeGrafter"/>
</dbReference>
<feature type="compositionally biased region" description="Acidic residues" evidence="8">
    <location>
        <begin position="384"/>
        <end position="396"/>
    </location>
</feature>
<comment type="caution">
    <text evidence="9">The sequence shown here is derived from an EMBL/GenBank/DDBJ whole genome shotgun (WGS) entry which is preliminary data.</text>
</comment>
<keyword evidence="10" id="KW-1185">Reference proteome</keyword>
<evidence type="ECO:0000256" key="1">
    <source>
        <dbReference type="ARBA" id="ARBA00004138"/>
    </source>
</evidence>
<dbReference type="GO" id="GO:0030992">
    <property type="term" value="C:intraciliary transport particle B"/>
    <property type="evidence" value="ECO:0007669"/>
    <property type="project" value="TreeGrafter"/>
</dbReference>
<feature type="region of interest" description="Disordered" evidence="8">
    <location>
        <begin position="325"/>
        <end position="449"/>
    </location>
</feature>
<comment type="subcellular location">
    <subcellularLocation>
        <location evidence="1">Cell projection</location>
        <location evidence="1">Cilium</location>
    </subcellularLocation>
</comment>
<dbReference type="AlphaFoldDB" id="A0AAD7UBM1"/>
<keyword evidence="4 7" id="KW-0175">Coiled coil</keyword>
<proteinExistence type="inferred from homology"/>
<keyword evidence="5" id="KW-0969">Cilium</keyword>
<evidence type="ECO:0000256" key="4">
    <source>
        <dbReference type="ARBA" id="ARBA00023054"/>
    </source>
</evidence>
<accession>A0AAD7UBM1</accession>
<evidence type="ECO:0000256" key="7">
    <source>
        <dbReference type="SAM" id="Coils"/>
    </source>
</evidence>
<evidence type="ECO:0000256" key="2">
    <source>
        <dbReference type="ARBA" id="ARBA00008340"/>
    </source>
</evidence>
<dbReference type="InterPro" id="IPR019366">
    <property type="entry name" value="Clusterin-associated_protein-1"/>
</dbReference>
<evidence type="ECO:0000256" key="6">
    <source>
        <dbReference type="ARBA" id="ARBA00023273"/>
    </source>
</evidence>
<reference evidence="9" key="1">
    <citation type="submission" date="2023-01" db="EMBL/GenBank/DDBJ databases">
        <title>Metagenome sequencing of chrysophaentin producing Chrysophaeum taylorii.</title>
        <authorList>
            <person name="Davison J."/>
            <person name="Bewley C."/>
        </authorList>
    </citation>
    <scope>NUCLEOTIDE SEQUENCE</scope>
    <source>
        <strain evidence="9">NIES-1699</strain>
    </source>
</reference>
<evidence type="ECO:0000313" key="9">
    <source>
        <dbReference type="EMBL" id="KAJ8601578.1"/>
    </source>
</evidence>